<dbReference type="AlphaFoldDB" id="A0A7J5XZF1"/>
<name>A0A7J5XZF1_DISMA</name>
<reference evidence="2 3" key="1">
    <citation type="submission" date="2020-03" db="EMBL/GenBank/DDBJ databases">
        <title>Dissostichus mawsoni Genome sequencing and assembly.</title>
        <authorList>
            <person name="Park H."/>
        </authorList>
    </citation>
    <scope>NUCLEOTIDE SEQUENCE [LARGE SCALE GENOMIC DNA]</scope>
    <source>
        <strain evidence="2">DM0001</strain>
        <tissue evidence="2">Muscle</tissue>
    </source>
</reference>
<comment type="caution">
    <text evidence="2">The sequence shown here is derived from an EMBL/GenBank/DDBJ whole genome shotgun (WGS) entry which is preliminary data.</text>
</comment>
<organism evidence="2 3">
    <name type="scientific">Dissostichus mawsoni</name>
    <name type="common">Antarctic cod</name>
    <dbReference type="NCBI Taxonomy" id="36200"/>
    <lineage>
        <taxon>Eukaryota</taxon>
        <taxon>Metazoa</taxon>
        <taxon>Chordata</taxon>
        <taxon>Craniata</taxon>
        <taxon>Vertebrata</taxon>
        <taxon>Euteleostomi</taxon>
        <taxon>Actinopterygii</taxon>
        <taxon>Neopterygii</taxon>
        <taxon>Teleostei</taxon>
        <taxon>Neoteleostei</taxon>
        <taxon>Acanthomorphata</taxon>
        <taxon>Eupercaria</taxon>
        <taxon>Perciformes</taxon>
        <taxon>Notothenioidei</taxon>
        <taxon>Nototheniidae</taxon>
        <taxon>Dissostichus</taxon>
    </lineage>
</organism>
<sequence length="107" mass="12238">MVKTQAHDEDMMKTKANGEDMMKTQTHECTQQMQTVKPNPSHPAPSIYYRPRATLRLRARLSKWPSVVTRNGSSVSWQHFDSLVDRFGSSRATFFTLDICVGFVLAF</sequence>
<accession>A0A7J5XZF1</accession>
<evidence type="ECO:0000313" key="3">
    <source>
        <dbReference type="Proteomes" id="UP000518266"/>
    </source>
</evidence>
<proteinExistence type="predicted"/>
<protein>
    <submittedName>
        <fullName evidence="2">Uncharacterized protein</fullName>
    </submittedName>
</protein>
<gene>
    <name evidence="2" type="ORF">F7725_024447</name>
</gene>
<dbReference type="EMBL" id="JAAKFY010000019">
    <property type="protein sequence ID" value="KAF3842496.1"/>
    <property type="molecule type" value="Genomic_DNA"/>
</dbReference>
<keyword evidence="3" id="KW-1185">Reference proteome</keyword>
<feature type="region of interest" description="Disordered" evidence="1">
    <location>
        <begin position="1"/>
        <end position="20"/>
    </location>
</feature>
<evidence type="ECO:0000313" key="2">
    <source>
        <dbReference type="EMBL" id="KAF3842496.1"/>
    </source>
</evidence>
<dbReference type="Proteomes" id="UP000518266">
    <property type="component" value="Unassembled WGS sequence"/>
</dbReference>
<evidence type="ECO:0000256" key="1">
    <source>
        <dbReference type="SAM" id="MobiDB-lite"/>
    </source>
</evidence>